<proteinExistence type="inferred from homology"/>
<accession>A0A9D4VM95</accession>
<name>A0A9D4VM95_PEA</name>
<sequence length="90" mass="10168">MLVKHEVILSFTCMEMKDREQPDHANCSLERLVNQVKMATKIAGENWRQLVDFVASMSDGGKHRLSEADLYVGHIKGIKESDVIIEIALV</sequence>
<dbReference type="InterPro" id="IPR001554">
    <property type="entry name" value="Glyco_hydro_14"/>
</dbReference>
<keyword evidence="4" id="KW-0378">Hydrolase</keyword>
<evidence type="ECO:0000256" key="4">
    <source>
        <dbReference type="RuleBase" id="RU000509"/>
    </source>
</evidence>
<dbReference type="EC" id="3.2.1.2" evidence="4"/>
<evidence type="ECO:0000256" key="2">
    <source>
        <dbReference type="ARBA" id="ARBA00023277"/>
    </source>
</evidence>
<dbReference type="GO" id="GO:0016161">
    <property type="term" value="F:beta-amylase activity"/>
    <property type="evidence" value="ECO:0007669"/>
    <property type="project" value="UniProtKB-EC"/>
</dbReference>
<evidence type="ECO:0000313" key="6">
    <source>
        <dbReference type="Proteomes" id="UP001058974"/>
    </source>
</evidence>
<dbReference type="InterPro" id="IPR017853">
    <property type="entry name" value="GH"/>
</dbReference>
<dbReference type="GO" id="GO:0000272">
    <property type="term" value="P:polysaccharide catabolic process"/>
    <property type="evidence" value="ECO:0007669"/>
    <property type="project" value="UniProtKB-KW"/>
</dbReference>
<comment type="catalytic activity">
    <reaction evidence="4">
        <text>Hydrolysis of (1-&gt;4)-alpha-D-glucosidic linkages in polysaccharides so as to remove successive maltose units from the non-reducing ends of the chains.</text>
        <dbReference type="EC" id="3.2.1.2"/>
    </reaction>
</comment>
<comment type="similarity">
    <text evidence="1 4">Belongs to the glycosyl hydrolase 14 family.</text>
</comment>
<evidence type="ECO:0000313" key="5">
    <source>
        <dbReference type="EMBL" id="KAI5385877.1"/>
    </source>
</evidence>
<protein>
    <recommendedName>
        <fullName evidence="4">Beta-amylase</fullName>
        <ecNumber evidence="4">3.2.1.2</ecNumber>
    </recommendedName>
</protein>
<dbReference type="Pfam" id="PF01373">
    <property type="entry name" value="Glyco_hydro_14"/>
    <property type="match status" value="1"/>
</dbReference>
<keyword evidence="6" id="KW-1185">Reference proteome</keyword>
<dbReference type="EMBL" id="JAMSHJ010000007">
    <property type="protein sequence ID" value="KAI5385877.1"/>
    <property type="molecule type" value="Genomic_DNA"/>
</dbReference>
<dbReference type="SUPFAM" id="SSF51445">
    <property type="entry name" value="(Trans)glycosidases"/>
    <property type="match status" value="1"/>
</dbReference>
<gene>
    <name evidence="5" type="ORF">KIW84_072467</name>
</gene>
<organism evidence="5 6">
    <name type="scientific">Pisum sativum</name>
    <name type="common">Garden pea</name>
    <name type="synonym">Lathyrus oleraceus</name>
    <dbReference type="NCBI Taxonomy" id="3888"/>
    <lineage>
        <taxon>Eukaryota</taxon>
        <taxon>Viridiplantae</taxon>
        <taxon>Streptophyta</taxon>
        <taxon>Embryophyta</taxon>
        <taxon>Tracheophyta</taxon>
        <taxon>Spermatophyta</taxon>
        <taxon>Magnoliopsida</taxon>
        <taxon>eudicotyledons</taxon>
        <taxon>Gunneridae</taxon>
        <taxon>Pentapetalae</taxon>
        <taxon>rosids</taxon>
        <taxon>fabids</taxon>
        <taxon>Fabales</taxon>
        <taxon>Fabaceae</taxon>
        <taxon>Papilionoideae</taxon>
        <taxon>50 kb inversion clade</taxon>
        <taxon>NPAAA clade</taxon>
        <taxon>Hologalegina</taxon>
        <taxon>IRL clade</taxon>
        <taxon>Fabeae</taxon>
        <taxon>Lathyrus</taxon>
    </lineage>
</organism>
<keyword evidence="4" id="KW-0326">Glycosidase</keyword>
<comment type="caution">
    <text evidence="5">The sequence shown here is derived from an EMBL/GenBank/DDBJ whole genome shotgun (WGS) entry which is preliminary data.</text>
</comment>
<dbReference type="Proteomes" id="UP001058974">
    <property type="component" value="Chromosome 7"/>
</dbReference>
<reference evidence="5 6" key="1">
    <citation type="journal article" date="2022" name="Nat. Genet.">
        <title>Improved pea reference genome and pan-genome highlight genomic features and evolutionary characteristics.</title>
        <authorList>
            <person name="Yang T."/>
            <person name="Liu R."/>
            <person name="Luo Y."/>
            <person name="Hu S."/>
            <person name="Wang D."/>
            <person name="Wang C."/>
            <person name="Pandey M.K."/>
            <person name="Ge S."/>
            <person name="Xu Q."/>
            <person name="Li N."/>
            <person name="Li G."/>
            <person name="Huang Y."/>
            <person name="Saxena R.K."/>
            <person name="Ji Y."/>
            <person name="Li M."/>
            <person name="Yan X."/>
            <person name="He Y."/>
            <person name="Liu Y."/>
            <person name="Wang X."/>
            <person name="Xiang C."/>
            <person name="Varshney R.K."/>
            <person name="Ding H."/>
            <person name="Gao S."/>
            <person name="Zong X."/>
        </authorList>
    </citation>
    <scope>NUCLEOTIDE SEQUENCE [LARGE SCALE GENOMIC DNA]</scope>
    <source>
        <strain evidence="5 6">cv. Zhongwan 6</strain>
    </source>
</reference>
<dbReference type="Gene3D" id="3.20.20.80">
    <property type="entry name" value="Glycosidases"/>
    <property type="match status" value="1"/>
</dbReference>
<evidence type="ECO:0000256" key="3">
    <source>
        <dbReference type="ARBA" id="ARBA00023326"/>
    </source>
</evidence>
<evidence type="ECO:0000256" key="1">
    <source>
        <dbReference type="ARBA" id="ARBA00005652"/>
    </source>
</evidence>
<dbReference type="Gramene" id="Psat07G0246700-T1">
    <property type="protein sequence ID" value="KAI5385877.1"/>
    <property type="gene ID" value="KIW84_072467"/>
</dbReference>
<keyword evidence="3 4" id="KW-0624">Polysaccharide degradation</keyword>
<keyword evidence="2 4" id="KW-0119">Carbohydrate metabolism</keyword>
<dbReference type="AlphaFoldDB" id="A0A9D4VM95"/>